<evidence type="ECO:0000256" key="6">
    <source>
        <dbReference type="ARBA" id="ARBA00022847"/>
    </source>
</evidence>
<keyword evidence="6 9" id="KW-0769">Symport</keyword>
<evidence type="ECO:0000256" key="2">
    <source>
        <dbReference type="ARBA" id="ARBA00009261"/>
    </source>
</evidence>
<dbReference type="InterPro" id="IPR001463">
    <property type="entry name" value="Na/Ala_symport"/>
</dbReference>
<evidence type="ECO:0000256" key="4">
    <source>
        <dbReference type="ARBA" id="ARBA00022475"/>
    </source>
</evidence>
<feature type="transmembrane region" description="Helical" evidence="9">
    <location>
        <begin position="199"/>
        <end position="220"/>
    </location>
</feature>
<dbReference type="Proteomes" id="UP000276899">
    <property type="component" value="Chromosome"/>
</dbReference>
<dbReference type="NCBIfam" id="TIGR00835">
    <property type="entry name" value="agcS"/>
    <property type="match status" value="1"/>
</dbReference>
<feature type="transmembrane region" description="Helical" evidence="9">
    <location>
        <begin position="110"/>
        <end position="131"/>
    </location>
</feature>
<dbReference type="PANTHER" id="PTHR30330">
    <property type="entry name" value="AGSS FAMILY TRANSPORTER, SODIUM-ALANINE"/>
    <property type="match status" value="1"/>
</dbReference>
<accession>A0A448K964</accession>
<keyword evidence="12" id="KW-1185">Reference proteome</keyword>
<keyword evidence="3 9" id="KW-0813">Transport</keyword>
<feature type="transmembrane region" description="Helical" evidence="9">
    <location>
        <begin position="84"/>
        <end position="104"/>
    </location>
</feature>
<evidence type="ECO:0000313" key="12">
    <source>
        <dbReference type="Proteomes" id="UP000276899"/>
    </source>
</evidence>
<gene>
    <name evidence="11" type="ORF">NCTC11923_00005</name>
</gene>
<dbReference type="RefSeq" id="WP_051281168.1">
    <property type="nucleotide sequence ID" value="NZ_CBCRWE010000030.1"/>
</dbReference>
<dbReference type="GO" id="GO:0005283">
    <property type="term" value="F:amino acid:sodium symporter activity"/>
    <property type="evidence" value="ECO:0007669"/>
    <property type="project" value="InterPro"/>
</dbReference>
<evidence type="ECO:0000256" key="7">
    <source>
        <dbReference type="ARBA" id="ARBA00022989"/>
    </source>
</evidence>
<keyword evidence="8 9" id="KW-0472">Membrane</keyword>
<evidence type="ECO:0000313" key="11">
    <source>
        <dbReference type="EMBL" id="VEG73400.1"/>
    </source>
</evidence>
<feature type="transmembrane region" description="Helical" evidence="9">
    <location>
        <begin position="22"/>
        <end position="42"/>
    </location>
</feature>
<feature type="transmembrane region" description="Helical" evidence="9">
    <location>
        <begin position="428"/>
        <end position="448"/>
    </location>
</feature>
<feature type="region of interest" description="Disordered" evidence="10">
    <location>
        <begin position="468"/>
        <end position="490"/>
    </location>
</feature>
<dbReference type="Gene3D" id="1.20.1740.10">
    <property type="entry name" value="Amino acid/polyamine transporter I"/>
    <property type="match status" value="1"/>
</dbReference>
<protein>
    <submittedName>
        <fullName evidence="11">Na+/alanine symporter</fullName>
    </submittedName>
</protein>
<evidence type="ECO:0000256" key="8">
    <source>
        <dbReference type="ARBA" id="ARBA00023136"/>
    </source>
</evidence>
<dbReference type="EMBL" id="LR134363">
    <property type="protein sequence ID" value="VEG73400.1"/>
    <property type="molecule type" value="Genomic_DNA"/>
</dbReference>
<evidence type="ECO:0000256" key="10">
    <source>
        <dbReference type="SAM" id="MobiDB-lite"/>
    </source>
</evidence>
<proteinExistence type="inferred from homology"/>
<comment type="similarity">
    <text evidence="2 9">Belongs to the alanine or glycine:cation symporter (AGCS) (TC 2.A.25) family.</text>
</comment>
<sequence>MLTSGPAPALSFADALSTVNSFIWGPWFLIPLLLGTGVVLTVRLRGLQLVKLIPALRFAFLSREDDEKDSAEGDVSHYQALTTALAATVGVGNVIGVATAIHLGGPGALFWMWVTALFGMASKYSEAFLAVRFRTRDAHGKQSGGPQYYLQHAIKGPAGRVLSIFFAIAAILASFGIGSTTQSNAVAAQLAHSFGWDPALVGILLAIAVGAVLLGGIEAIGTVTSAFVPMMIVFYVAGCLYILGVNASGIPHALGMVFQGAFTGAGATGGFVGAGVMMAIQYGVARGIFSNESGMGSAAIAAAAAKTKHPARQGLVSMTQTFIDTMIVVSCTGLVILTTGAWTGSDPDTMTSQAFSHGLPGQWGHYIVSVSLVFLASSTILGWAYYAERCVVRLVGVHGVLPFRIVFTVMVFVGSVTQLDIVWTFADIANGLMAIPNLIGLLLLSGLIMRETRAYLEQDPYLRRRGEEFSSIPGVEPESPLPAEGGPESR</sequence>
<organism evidence="11 12">
    <name type="scientific">Actinomyces slackii</name>
    <dbReference type="NCBI Taxonomy" id="52774"/>
    <lineage>
        <taxon>Bacteria</taxon>
        <taxon>Bacillati</taxon>
        <taxon>Actinomycetota</taxon>
        <taxon>Actinomycetes</taxon>
        <taxon>Actinomycetales</taxon>
        <taxon>Actinomycetaceae</taxon>
        <taxon>Actinomyces</taxon>
    </lineage>
</organism>
<feature type="transmembrane region" description="Helical" evidence="9">
    <location>
        <begin position="363"/>
        <end position="387"/>
    </location>
</feature>
<keyword evidence="5 9" id="KW-0812">Transmembrane</keyword>
<comment type="subcellular location">
    <subcellularLocation>
        <location evidence="1 9">Cell membrane</location>
        <topology evidence="1 9">Multi-pass membrane protein</topology>
    </subcellularLocation>
</comment>
<dbReference type="KEGG" id="asla:NCTC11923_00005"/>
<feature type="transmembrane region" description="Helical" evidence="9">
    <location>
        <begin position="232"/>
        <end position="250"/>
    </location>
</feature>
<dbReference type="Pfam" id="PF01235">
    <property type="entry name" value="Na_Ala_symp"/>
    <property type="match status" value="1"/>
</dbReference>
<dbReference type="FunFam" id="1.20.1740.10:FF:000004">
    <property type="entry name" value="Sodium:alanine symporter family protein"/>
    <property type="match status" value="1"/>
</dbReference>
<evidence type="ECO:0000256" key="9">
    <source>
        <dbReference type="RuleBase" id="RU363064"/>
    </source>
</evidence>
<dbReference type="PRINTS" id="PR00175">
    <property type="entry name" value="NAALASMPORT"/>
</dbReference>
<feature type="transmembrane region" description="Helical" evidence="9">
    <location>
        <begin position="161"/>
        <end position="179"/>
    </location>
</feature>
<evidence type="ECO:0000256" key="5">
    <source>
        <dbReference type="ARBA" id="ARBA00022692"/>
    </source>
</evidence>
<dbReference type="PANTHER" id="PTHR30330:SF3">
    <property type="entry name" value="TRANSCRIPTIONAL REGULATOR, LRP FAMILY"/>
    <property type="match status" value="1"/>
</dbReference>
<dbReference type="AlphaFoldDB" id="A0A448K964"/>
<reference evidence="11 12" key="1">
    <citation type="submission" date="2018-12" db="EMBL/GenBank/DDBJ databases">
        <authorList>
            <consortium name="Pathogen Informatics"/>
        </authorList>
    </citation>
    <scope>NUCLEOTIDE SEQUENCE [LARGE SCALE GENOMIC DNA]</scope>
    <source>
        <strain evidence="11 12">NCTC11923</strain>
    </source>
</reference>
<evidence type="ECO:0000256" key="1">
    <source>
        <dbReference type="ARBA" id="ARBA00004651"/>
    </source>
</evidence>
<feature type="transmembrane region" description="Helical" evidence="9">
    <location>
        <begin position="256"/>
        <end position="280"/>
    </location>
</feature>
<feature type="transmembrane region" description="Helical" evidence="9">
    <location>
        <begin position="394"/>
        <end position="416"/>
    </location>
</feature>
<dbReference type="STRING" id="1278298.GCA_000428685_01986"/>
<name>A0A448K964_9ACTO</name>
<dbReference type="GO" id="GO:0005886">
    <property type="term" value="C:plasma membrane"/>
    <property type="evidence" value="ECO:0007669"/>
    <property type="project" value="UniProtKB-SubCell"/>
</dbReference>
<evidence type="ECO:0000256" key="3">
    <source>
        <dbReference type="ARBA" id="ARBA00022448"/>
    </source>
</evidence>
<feature type="transmembrane region" description="Helical" evidence="9">
    <location>
        <begin position="322"/>
        <end position="343"/>
    </location>
</feature>
<keyword evidence="7 9" id="KW-1133">Transmembrane helix</keyword>
<keyword evidence="4 9" id="KW-1003">Cell membrane</keyword>
<dbReference type="PROSITE" id="PS00873">
    <property type="entry name" value="NA_ALANINE_SYMP"/>
    <property type="match status" value="1"/>
</dbReference>